<dbReference type="CDD" id="cd05015">
    <property type="entry name" value="SIS_PGI_1"/>
    <property type="match status" value="1"/>
</dbReference>
<dbReference type="Pfam" id="PF00342">
    <property type="entry name" value="PGI"/>
    <property type="match status" value="1"/>
</dbReference>
<gene>
    <name evidence="8" type="primary">pgi</name>
    <name evidence="10" type="ORF">EDD63_10932</name>
</gene>
<dbReference type="GO" id="GO:0051156">
    <property type="term" value="P:glucose 6-phosphate metabolic process"/>
    <property type="evidence" value="ECO:0007669"/>
    <property type="project" value="TreeGrafter"/>
</dbReference>
<dbReference type="NCBIfam" id="NF010697">
    <property type="entry name" value="PRK14097.1"/>
    <property type="match status" value="1"/>
</dbReference>
<dbReference type="FunFam" id="3.40.50.10490:FF:000016">
    <property type="entry name" value="Glucose-6-phosphate isomerase"/>
    <property type="match status" value="1"/>
</dbReference>
<dbReference type="InterPro" id="IPR035482">
    <property type="entry name" value="SIS_PGI_2"/>
</dbReference>
<dbReference type="Proteomes" id="UP000294743">
    <property type="component" value="Unassembled WGS sequence"/>
</dbReference>
<comment type="similarity">
    <text evidence="2 8 9">Belongs to the GPI family.</text>
</comment>
<evidence type="ECO:0000256" key="1">
    <source>
        <dbReference type="ARBA" id="ARBA00004926"/>
    </source>
</evidence>
<comment type="pathway">
    <text evidence="1 8 9">Carbohydrate degradation; glycolysis; D-glyceraldehyde 3-phosphate and glycerone phosphate from D-glucose: step 2/4.</text>
</comment>
<dbReference type="SUPFAM" id="SSF53697">
    <property type="entry name" value="SIS domain"/>
    <property type="match status" value="1"/>
</dbReference>
<comment type="caution">
    <text evidence="10">The sequence shown here is derived from an EMBL/GenBank/DDBJ whole genome shotgun (WGS) entry which is preliminary data.</text>
</comment>
<dbReference type="InterPro" id="IPR046348">
    <property type="entry name" value="SIS_dom_sf"/>
</dbReference>
<dbReference type="EC" id="5.3.1.9" evidence="8"/>
<protein>
    <recommendedName>
        <fullName evidence="8">Glucose-6-phosphate isomerase</fullName>
        <shortName evidence="8">GPI</shortName>
        <ecNumber evidence="8">5.3.1.9</ecNumber>
    </recommendedName>
    <alternativeName>
        <fullName evidence="8">Phosphoglucose isomerase</fullName>
        <shortName evidence="8">PGI</shortName>
    </alternativeName>
    <alternativeName>
        <fullName evidence="8">Phosphohexose isomerase</fullName>
        <shortName evidence="8">PHI</shortName>
    </alternativeName>
</protein>
<comment type="subcellular location">
    <subcellularLocation>
        <location evidence="8">Cytoplasm</location>
    </subcellularLocation>
</comment>
<evidence type="ECO:0000256" key="7">
    <source>
        <dbReference type="ARBA" id="ARBA00029321"/>
    </source>
</evidence>
<dbReference type="PANTHER" id="PTHR11469">
    <property type="entry name" value="GLUCOSE-6-PHOSPHATE ISOMERASE"/>
    <property type="match status" value="1"/>
</dbReference>
<evidence type="ECO:0000256" key="9">
    <source>
        <dbReference type="RuleBase" id="RU000612"/>
    </source>
</evidence>
<comment type="caution">
    <text evidence="8">Lacks conserved residue(s) required for the propagation of feature annotation.</text>
</comment>
<keyword evidence="3 8" id="KW-0312">Gluconeogenesis</keyword>
<dbReference type="PANTHER" id="PTHR11469:SF1">
    <property type="entry name" value="GLUCOSE-6-PHOSPHATE ISOMERASE"/>
    <property type="match status" value="1"/>
</dbReference>
<sequence>MIKLNTDHAFLNEDIASYQGQVNELHDAIMNKTAKGNDFLGWVDWCNNYDKDEFARIKKDAAYVRENCEVYLVCGIGGSYLGARAAIEMINGLYGKDKYKPEIIFCGNTFSSTYTKQVLDYIADKEVMINVISKSGTTTETSLAFRLFKQFIEKKYGKDEAKKRIIATTDGTKGTLFDLATKEGYTKYVIPNDIGGRFSVITPVGLLPIAVAGIDIDALMQGVTDAFNDFDTADLSKNPAYAYAVARRILQNQGKNVEMFITYDLQTTMLAEWWKQLFGESEGKNGKGIFPAAGTFSTDLHSMGQFVQDGLKIVFETLVLFKNPTEDVIFPEDADNLDNMNYLAGKSLDWVNKMAMQGTLEAHEVEGNVPNLLIEVEDMSSHSFGYLVYFFFRAVAMSVLMLDENPFDQPGVEVYKKNMFRLLGKK</sequence>
<name>A0A4R7ZSK4_9FIRM</name>
<keyword evidence="11" id="KW-1185">Reference proteome</keyword>
<dbReference type="InterPro" id="IPR018189">
    <property type="entry name" value="Phosphoglucose_isomerase_CS"/>
</dbReference>
<reference evidence="10 11" key="1">
    <citation type="submission" date="2019-03" db="EMBL/GenBank/DDBJ databases">
        <title>Genomic Encyclopedia of Type Strains, Phase IV (KMG-IV): sequencing the most valuable type-strain genomes for metagenomic binning, comparative biology and taxonomic classification.</title>
        <authorList>
            <person name="Goeker M."/>
        </authorList>
    </citation>
    <scope>NUCLEOTIDE SEQUENCE [LARGE SCALE GENOMIC DNA]</scope>
    <source>
        <strain evidence="10 11">DSM 28867</strain>
    </source>
</reference>
<dbReference type="InterPro" id="IPR001672">
    <property type="entry name" value="G6P_Isomerase"/>
</dbReference>
<comment type="pathway">
    <text evidence="8">Carbohydrate biosynthesis; gluconeogenesis.</text>
</comment>
<keyword evidence="4 8" id="KW-0963">Cytoplasm</keyword>
<dbReference type="HAMAP" id="MF_00473">
    <property type="entry name" value="G6P_isomerase"/>
    <property type="match status" value="1"/>
</dbReference>
<dbReference type="OrthoDB" id="140919at2"/>
<evidence type="ECO:0000256" key="6">
    <source>
        <dbReference type="ARBA" id="ARBA00023235"/>
    </source>
</evidence>
<accession>A0A4R7ZSK4</accession>
<keyword evidence="6 8" id="KW-0413">Isomerase</keyword>
<comment type="catalytic activity">
    <reaction evidence="7 8 9">
        <text>alpha-D-glucose 6-phosphate = beta-D-fructose 6-phosphate</text>
        <dbReference type="Rhea" id="RHEA:11816"/>
        <dbReference type="ChEBI" id="CHEBI:57634"/>
        <dbReference type="ChEBI" id="CHEBI:58225"/>
        <dbReference type="EC" id="5.3.1.9"/>
    </reaction>
</comment>
<organism evidence="10 11">
    <name type="scientific">Breznakia blatticola</name>
    <dbReference type="NCBI Taxonomy" id="1754012"/>
    <lineage>
        <taxon>Bacteria</taxon>
        <taxon>Bacillati</taxon>
        <taxon>Bacillota</taxon>
        <taxon>Erysipelotrichia</taxon>
        <taxon>Erysipelotrichales</taxon>
        <taxon>Erysipelotrichaceae</taxon>
        <taxon>Breznakia</taxon>
    </lineage>
</organism>
<evidence type="ECO:0000256" key="4">
    <source>
        <dbReference type="ARBA" id="ARBA00022490"/>
    </source>
</evidence>
<feature type="active site" evidence="8">
    <location>
        <position position="416"/>
    </location>
</feature>
<dbReference type="EMBL" id="SODD01000009">
    <property type="protein sequence ID" value="TDW20997.1"/>
    <property type="molecule type" value="Genomic_DNA"/>
</dbReference>
<dbReference type="Gene3D" id="3.40.50.10490">
    <property type="entry name" value="Glucose-6-phosphate isomerase like protein, domain 1"/>
    <property type="match status" value="2"/>
</dbReference>
<dbReference type="UniPathway" id="UPA00109">
    <property type="reaction ID" value="UER00181"/>
</dbReference>
<evidence type="ECO:0000313" key="10">
    <source>
        <dbReference type="EMBL" id="TDW20997.1"/>
    </source>
</evidence>
<dbReference type="PROSITE" id="PS00765">
    <property type="entry name" value="P_GLUCOSE_ISOMERASE_1"/>
    <property type="match status" value="1"/>
</dbReference>
<dbReference type="PRINTS" id="PR00662">
    <property type="entry name" value="G6PISOMERASE"/>
</dbReference>
<evidence type="ECO:0000256" key="8">
    <source>
        <dbReference type="HAMAP-Rule" id="MF_00473"/>
    </source>
</evidence>
<dbReference type="GO" id="GO:0005829">
    <property type="term" value="C:cytosol"/>
    <property type="evidence" value="ECO:0007669"/>
    <property type="project" value="TreeGrafter"/>
</dbReference>
<proteinExistence type="inferred from homology"/>
<dbReference type="CDD" id="cd05016">
    <property type="entry name" value="SIS_PGI_2"/>
    <property type="match status" value="1"/>
</dbReference>
<evidence type="ECO:0000256" key="2">
    <source>
        <dbReference type="ARBA" id="ARBA00006604"/>
    </source>
</evidence>
<dbReference type="InterPro" id="IPR035476">
    <property type="entry name" value="SIS_PGI_1"/>
</dbReference>
<dbReference type="GO" id="GO:0006096">
    <property type="term" value="P:glycolytic process"/>
    <property type="evidence" value="ECO:0007669"/>
    <property type="project" value="UniProtKB-UniRule"/>
</dbReference>
<evidence type="ECO:0000256" key="5">
    <source>
        <dbReference type="ARBA" id="ARBA00023152"/>
    </source>
</evidence>
<evidence type="ECO:0000256" key="3">
    <source>
        <dbReference type="ARBA" id="ARBA00022432"/>
    </source>
</evidence>
<comment type="function">
    <text evidence="8">Catalyzes the reversible isomerization of glucose-6-phosphate to fructose-6-phosphate.</text>
</comment>
<dbReference type="PROSITE" id="PS51463">
    <property type="entry name" value="P_GLUCOSE_ISOMERASE_3"/>
    <property type="match status" value="1"/>
</dbReference>
<dbReference type="GO" id="GO:0004347">
    <property type="term" value="F:glucose-6-phosphate isomerase activity"/>
    <property type="evidence" value="ECO:0007669"/>
    <property type="project" value="UniProtKB-UniRule"/>
</dbReference>
<keyword evidence="5 8" id="KW-0324">Glycolysis</keyword>
<evidence type="ECO:0000313" key="11">
    <source>
        <dbReference type="Proteomes" id="UP000294743"/>
    </source>
</evidence>
<dbReference type="GO" id="GO:0097367">
    <property type="term" value="F:carbohydrate derivative binding"/>
    <property type="evidence" value="ECO:0007669"/>
    <property type="project" value="InterPro"/>
</dbReference>
<dbReference type="RefSeq" id="WP_134168762.1">
    <property type="nucleotide sequence ID" value="NZ_SODD01000009.1"/>
</dbReference>
<dbReference type="GO" id="GO:0048029">
    <property type="term" value="F:monosaccharide binding"/>
    <property type="evidence" value="ECO:0007669"/>
    <property type="project" value="TreeGrafter"/>
</dbReference>
<dbReference type="AlphaFoldDB" id="A0A4R7ZSK4"/>
<dbReference type="GO" id="GO:0006094">
    <property type="term" value="P:gluconeogenesis"/>
    <property type="evidence" value="ECO:0007669"/>
    <property type="project" value="UniProtKB-UniRule"/>
</dbReference>
<dbReference type="UniPathway" id="UPA00138"/>
<feature type="active site" description="Proton donor" evidence="8">
    <location>
        <position position="280"/>
    </location>
</feature>